<evidence type="ECO:0000259" key="9">
    <source>
        <dbReference type="PROSITE" id="PS50111"/>
    </source>
</evidence>
<dbReference type="PANTHER" id="PTHR32089">
    <property type="entry name" value="METHYL-ACCEPTING CHEMOTAXIS PROTEIN MCPB"/>
    <property type="match status" value="1"/>
</dbReference>
<comment type="caution">
    <text evidence="11">The sequence shown here is derived from an EMBL/GenBank/DDBJ whole genome shotgun (WGS) entry which is preliminary data.</text>
</comment>
<keyword evidence="2" id="KW-1003">Cell membrane</keyword>
<evidence type="ECO:0000256" key="3">
    <source>
        <dbReference type="ARBA" id="ARBA00023136"/>
    </source>
</evidence>
<dbReference type="SMART" id="SM00304">
    <property type="entry name" value="HAMP"/>
    <property type="match status" value="1"/>
</dbReference>
<accession>A0ABX0FDS7</accession>
<feature type="domain" description="Methyl-accepting transducer" evidence="9">
    <location>
        <begin position="276"/>
        <end position="547"/>
    </location>
</feature>
<evidence type="ECO:0000256" key="4">
    <source>
        <dbReference type="ARBA" id="ARBA00023224"/>
    </source>
</evidence>
<evidence type="ECO:0000256" key="8">
    <source>
        <dbReference type="SAM" id="Phobius"/>
    </source>
</evidence>
<dbReference type="Gene3D" id="6.10.340.10">
    <property type="match status" value="1"/>
</dbReference>
<dbReference type="RefSeq" id="WP_166279499.1">
    <property type="nucleotide sequence ID" value="NZ_JAAFGS010000013.1"/>
</dbReference>
<evidence type="ECO:0000256" key="1">
    <source>
        <dbReference type="ARBA" id="ARBA00004236"/>
    </source>
</evidence>
<dbReference type="SMART" id="SM00283">
    <property type="entry name" value="MA"/>
    <property type="match status" value="1"/>
</dbReference>
<feature type="domain" description="HAMP" evidence="10">
    <location>
        <begin position="204"/>
        <end position="257"/>
    </location>
</feature>
<keyword evidence="8" id="KW-0812">Transmembrane</keyword>
<comment type="similarity">
    <text evidence="5">Belongs to the methyl-accepting chemotaxis (MCP) protein family.</text>
</comment>
<evidence type="ECO:0000259" key="10">
    <source>
        <dbReference type="PROSITE" id="PS50885"/>
    </source>
</evidence>
<dbReference type="Proteomes" id="UP000800303">
    <property type="component" value="Unassembled WGS sequence"/>
</dbReference>
<dbReference type="EMBL" id="JAAFGS010000013">
    <property type="protein sequence ID" value="NGZ77999.1"/>
    <property type="molecule type" value="Genomic_DNA"/>
</dbReference>
<dbReference type="Pfam" id="PF00672">
    <property type="entry name" value="HAMP"/>
    <property type="match status" value="1"/>
</dbReference>
<reference evidence="11 12" key="1">
    <citation type="submission" date="2020-01" db="EMBL/GenBank/DDBJ databases">
        <title>Polyphasic characterisation and genomic insights into a novel alkali tolerant bacterium VR-M41.</title>
        <authorList>
            <person name="Vemuluri V.R."/>
        </authorList>
    </citation>
    <scope>NUCLEOTIDE SEQUENCE [LARGE SCALE GENOMIC DNA]</scope>
    <source>
        <strain evidence="11 12">VR-M41</strain>
    </source>
</reference>
<dbReference type="InterPro" id="IPR004089">
    <property type="entry name" value="MCPsignal_dom"/>
</dbReference>
<feature type="transmembrane region" description="Helical" evidence="8">
    <location>
        <begin position="182"/>
        <end position="202"/>
    </location>
</feature>
<evidence type="ECO:0000313" key="12">
    <source>
        <dbReference type="Proteomes" id="UP000800303"/>
    </source>
</evidence>
<dbReference type="PROSITE" id="PS50885">
    <property type="entry name" value="HAMP"/>
    <property type="match status" value="1"/>
</dbReference>
<evidence type="ECO:0000256" key="7">
    <source>
        <dbReference type="SAM" id="Coils"/>
    </source>
</evidence>
<dbReference type="Gene3D" id="1.10.287.950">
    <property type="entry name" value="Methyl-accepting chemotaxis protein"/>
    <property type="match status" value="1"/>
</dbReference>
<dbReference type="Pfam" id="PF00015">
    <property type="entry name" value="MCPsignal"/>
    <property type="match status" value="1"/>
</dbReference>
<evidence type="ECO:0000256" key="2">
    <source>
        <dbReference type="ARBA" id="ARBA00022475"/>
    </source>
</evidence>
<evidence type="ECO:0000256" key="6">
    <source>
        <dbReference type="PROSITE-ProRule" id="PRU00284"/>
    </source>
</evidence>
<keyword evidence="8" id="KW-1133">Transmembrane helix</keyword>
<keyword evidence="4 6" id="KW-0807">Transducer</keyword>
<dbReference type="PROSITE" id="PS50111">
    <property type="entry name" value="CHEMOTAXIS_TRANSDUC_2"/>
    <property type="match status" value="1"/>
</dbReference>
<evidence type="ECO:0000313" key="11">
    <source>
        <dbReference type="EMBL" id="NGZ77999.1"/>
    </source>
</evidence>
<dbReference type="CDD" id="cd06225">
    <property type="entry name" value="HAMP"/>
    <property type="match status" value="1"/>
</dbReference>
<dbReference type="InterPro" id="IPR003660">
    <property type="entry name" value="HAMP_dom"/>
</dbReference>
<keyword evidence="3 8" id="KW-0472">Membrane</keyword>
<comment type="subcellular location">
    <subcellularLocation>
        <location evidence="1">Cell membrane</location>
    </subcellularLocation>
</comment>
<sequence>MKLSLRNRLLLSFSSIIILFVATVGITSLMNQRITRLNDEIQATNKRMETVQRLNLFARTANDEGAHYLLAPDHLKSGFKSRFDETVSFLDTELKRLKEATVDPAGIEQIEKFNTLWSATVADKQALMALADSGQKAEAQQKYTQQSFDPVAFSLLSFVEEQQAKIESYEQEIQEARLQIRIASYVLVGLAVLLSVLIAYLLSNYLISRIRPLIRVADSATKGDLRETSLAVRGNDELADLTRAFSAMTDSLRSVLSSADQVSHMVAASSVQLQAGAEQTSSATKQIADVMQNITEGTERQANQVEHNLSVITGISNQVQNIARNSEAVMETVETTFSSAEQGKSDLTNAIRQVRVIENSNQRLGEVVDGLRRQVAQIGEATQLITEISSQTNLLALNAAIEAARAGEQGRGFSIVANEVRKLAEQSRLSADQIHGLVLGIQQATGSAATEMEYGTQEVRKGIDLIEVAGDSFEDIIGMIEKVKTDVREVTDSTVSMLTDAEQAVSGTSLIADISRETTAGTQSVAASTEQQRASMEEIADSATSLADLSDELKSLIGQFSL</sequence>
<feature type="coiled-coil region" evidence="7">
    <location>
        <begin position="159"/>
        <end position="186"/>
    </location>
</feature>
<name>A0ABX0FDS7_9BACL</name>
<evidence type="ECO:0000256" key="5">
    <source>
        <dbReference type="ARBA" id="ARBA00029447"/>
    </source>
</evidence>
<keyword evidence="12" id="KW-1185">Reference proteome</keyword>
<dbReference type="SUPFAM" id="SSF58104">
    <property type="entry name" value="Methyl-accepting chemotaxis protein (MCP) signaling domain"/>
    <property type="match status" value="1"/>
</dbReference>
<protein>
    <submittedName>
        <fullName evidence="11">HAMP domain-containing protein</fullName>
    </submittedName>
</protein>
<dbReference type="PANTHER" id="PTHR32089:SF112">
    <property type="entry name" value="LYSOZYME-LIKE PROTEIN-RELATED"/>
    <property type="match status" value="1"/>
</dbReference>
<gene>
    <name evidence="11" type="ORF">GYN08_22150</name>
</gene>
<keyword evidence="7" id="KW-0175">Coiled coil</keyword>
<organism evidence="11 12">
    <name type="scientific">Saccharibacillus alkalitolerans</name>
    <dbReference type="NCBI Taxonomy" id="2705290"/>
    <lineage>
        <taxon>Bacteria</taxon>
        <taxon>Bacillati</taxon>
        <taxon>Bacillota</taxon>
        <taxon>Bacilli</taxon>
        <taxon>Bacillales</taxon>
        <taxon>Paenibacillaceae</taxon>
        <taxon>Saccharibacillus</taxon>
    </lineage>
</organism>
<proteinExistence type="inferred from homology"/>